<dbReference type="PANTHER" id="PTHR46373:SF2">
    <property type="entry name" value="RWP-RK DOMAIN-CONTAINING PROTEIN"/>
    <property type="match status" value="1"/>
</dbReference>
<evidence type="ECO:0000256" key="4">
    <source>
        <dbReference type="ARBA" id="ARBA00023125"/>
    </source>
</evidence>
<dbReference type="Proteomes" id="UP000722791">
    <property type="component" value="Unassembled WGS sequence"/>
</dbReference>
<feature type="domain" description="RWP-RK" evidence="8">
    <location>
        <begin position="1726"/>
        <end position="1811"/>
    </location>
</feature>
<keyword evidence="4" id="KW-0238">DNA-binding</keyword>
<feature type="region of interest" description="Disordered" evidence="7">
    <location>
        <begin position="1503"/>
        <end position="1529"/>
    </location>
</feature>
<evidence type="ECO:0000256" key="2">
    <source>
        <dbReference type="ARBA" id="ARBA00023015"/>
    </source>
</evidence>
<dbReference type="GO" id="GO:0003677">
    <property type="term" value="F:DNA binding"/>
    <property type="evidence" value="ECO:0007669"/>
    <property type="project" value="UniProtKB-KW"/>
</dbReference>
<comment type="caution">
    <text evidence="9">The sequence shown here is derived from an EMBL/GenBank/DDBJ whole genome shotgun (WGS) entry which is preliminary data.</text>
</comment>
<organism evidence="9 11">
    <name type="scientific">Volvox reticuliferus</name>
    <dbReference type="NCBI Taxonomy" id="1737510"/>
    <lineage>
        <taxon>Eukaryota</taxon>
        <taxon>Viridiplantae</taxon>
        <taxon>Chlorophyta</taxon>
        <taxon>core chlorophytes</taxon>
        <taxon>Chlorophyceae</taxon>
        <taxon>CS clade</taxon>
        <taxon>Chlamydomonadales</taxon>
        <taxon>Volvocaceae</taxon>
        <taxon>Volvox</taxon>
    </lineage>
</organism>
<feature type="region of interest" description="Disordered" evidence="7">
    <location>
        <begin position="1161"/>
        <end position="1203"/>
    </location>
</feature>
<dbReference type="Proteomes" id="UP000747110">
    <property type="component" value="Unassembled WGS sequence"/>
</dbReference>
<dbReference type="GO" id="GO:0003700">
    <property type="term" value="F:DNA-binding transcription factor activity"/>
    <property type="evidence" value="ECO:0007669"/>
    <property type="project" value="InterPro"/>
</dbReference>
<feature type="compositionally biased region" description="Polar residues" evidence="7">
    <location>
        <begin position="1630"/>
        <end position="1643"/>
    </location>
</feature>
<keyword evidence="6" id="KW-0539">Nucleus</keyword>
<evidence type="ECO:0000313" key="9">
    <source>
        <dbReference type="EMBL" id="GIL75370.1"/>
    </source>
</evidence>
<feature type="compositionally biased region" description="Basic and acidic residues" evidence="7">
    <location>
        <begin position="1382"/>
        <end position="1416"/>
    </location>
</feature>
<feature type="compositionally biased region" description="Polar residues" evidence="7">
    <location>
        <begin position="1161"/>
        <end position="1171"/>
    </location>
</feature>
<proteinExistence type="predicted"/>
<name>A0A8J4FGH3_9CHLO</name>
<reference evidence="9" key="1">
    <citation type="journal article" date="2021" name="Proc. Natl. Acad. Sci. U.S.A.">
        <title>Three genomes in the algal genus Volvox reveal the fate of a haploid sex-determining region after a transition to homothallism.</title>
        <authorList>
            <person name="Yamamoto K."/>
            <person name="Hamaji T."/>
            <person name="Kawai-Toyooka H."/>
            <person name="Matsuzaki R."/>
            <person name="Takahashi F."/>
            <person name="Nishimura Y."/>
            <person name="Kawachi M."/>
            <person name="Noguchi H."/>
            <person name="Minakuchi Y."/>
            <person name="Umen J.G."/>
            <person name="Toyoda A."/>
            <person name="Nozaki H."/>
        </authorList>
    </citation>
    <scope>NUCLEOTIDE SEQUENCE</scope>
    <source>
        <strain evidence="10">NIES-3785</strain>
        <strain evidence="9">NIES-3786</strain>
    </source>
</reference>
<dbReference type="PANTHER" id="PTHR46373">
    <property type="entry name" value="PROTEIN RKD4"/>
    <property type="match status" value="1"/>
</dbReference>
<feature type="region of interest" description="Disordered" evidence="7">
    <location>
        <begin position="1345"/>
        <end position="1440"/>
    </location>
</feature>
<comment type="function">
    <text evidence="1">Putative transcription factor.</text>
</comment>
<keyword evidence="2" id="KW-0805">Transcription regulation</keyword>
<sequence>MQLPRALLHETFAQSIMCEDTGLSPRLVGHGCSPPSSISPKVVYGVTAYGNLQHGSYQSLRTGFGALRKTNGSRGSGGGGAEGRWEYGKSRRWPEHVGGGEGRPCIGDTEWPNQETVLRPLQRARLMDCSTGGGAAASAAARAAALGKQFHAARVQHHQQQYGGQWGEENTTLETTDDRIRGGPKNRKLAAAPDKICSQSAVTSRRPLDDALPAPTARDQPRTGTHPPQPSQPPRWFEMQPQDLQTGPPQEFSSQPQHGNGFVLDRGVLTRLLLAGAAARRRRSSPGAGLCGSSLQGYPGDHQPIDEYSVWHQGVGQWAADDDGKIDISPGLPVRSRVAAMAAVAASGLPQQSDSCGVRAAAGLVRISNTAEHGRDQEPLMERPYRLAGRELYGVPGVVYGDMQDGPECRQVQAALYGLAGVEQMRQLENAGILHGLDVGVAGGHGGPHAAAAGLQRRMQRRAVTYPAVQSDGATLRQTLLQDGSPPDLTMVAGGQKLLYASTAMANQLPSVTPDQRMQEAAAVGVSSTTASHSGSAPARKSDPAVPPGTSTAASEDRPAAGRSSLAGSPGGAAPKRTRLTAAGAGAAPVANTRGVAPQGKQRSNRRAPRGQNSGPSSAAAHRLNTAEVEAIEAADLDVAAEVLLLLGDAVCHTGEYGSRGSGARDACEKQRPVVRPRPQPTAPKRKAVEGSAEEAVPQQQLQAAAVADERPNCAGLEAHSGYAHGEQACGALRRNKRLRCVDVLETHGGRRSGSTGGRKEAQVRAEDVALRDGKPASCQPDGVQLTGQVAWNGGERLMTAETSGAVGQRGAGERSRQASSVMGMLAGGPSPGQQQEELLGRRVDPAPQTRQQDGEQQIHQILMQPSMRQWDQQERDSRLQRLVQQRYEQHAEEQQQQKLRQQDFQMHAGMQRHKKQEQQQVYGAEDEYQVLRQQSTRPFTTLGPAPAVQMRSPCELDVAERVSRILPRQHTRKAATIITDTTNQTAAAAAAVIAAAAAAAAAAATTAVETNRRDTWPRLLSSTIRSGAAPPGGDPKNATINTTTATTTIQEQREQQVVSDSPREYDDGRWYRAGHVSTVCSAYSARAASDMGAPGHTQHPLPLIAGAQEESHPFRGSGADAWAVVHGLAHYAGANAGGVGKKEHPDSTHCGHAAAWEIQQPASSPRQPVTVTRHPPAAAVTSGRMPDDLQAGDPAGGAHHDVDQRQHLSDAWQQHLQQHHMPPVLQDAAAPPVTNPDRSKLRILSGSRWGPAEISSSQWTACGLRNPAEQLLLQQQNQQQQEDEAWQSMRRGMDLKPSNAAAAANAYGDARAEAILTTASGNVAAAALGWAAQDRAKSRTYIRPLASMQESTSKDSLKQASRAKDGKQGQQLSAKTAPGEGDARELERASERSAGRLDLQHEREGRDTLVGRREGPQSPAHEAPQNQQQQQGQEELQQEGWQEQQRLQYTHMAQQLRQLLLLQKQLQLGGGYQLDQAPIIADVNGSSGHRSGSTEVIAHAQQDRVEGSKGAQLSSGGAQRYGGKDSTPVIDATTRKLLSGVRVGAAFAVSKLHETQPSLKAPVERASAYPTAQVSVPGGTLRTALDVNGSLAAGTAVGPAAAKASDVASPGTAGPAADATGEPGFPSADSASPTGESTETHITTGPPATATGSAAAVASAAVASTTAPDRARPEPHLKQPGASSRRGAATASGEGGHVNDGIEGDEEQCYRAPDQGPGSGSGGAATAAVSTVAASGRGGGVEITMEDLRRTFLLPAPQAARVLRTSTTNLKRKCRQLGILRWPHRKLDSLHRLRTLVLNEVRDAGEQQALLDSISRNTEEILQDPNLGLAPALKNLRQAYYKRGFDVRARGLGRAPGTADSDDSM</sequence>
<dbReference type="InterPro" id="IPR044607">
    <property type="entry name" value="RKD-like"/>
</dbReference>
<keyword evidence="3" id="KW-0175">Coiled coil</keyword>
<feature type="compositionally biased region" description="Low complexity" evidence="7">
    <location>
        <begin position="1644"/>
        <end position="1669"/>
    </location>
</feature>
<feature type="region of interest" description="Disordered" evidence="7">
    <location>
        <begin position="156"/>
        <end position="261"/>
    </location>
</feature>
<evidence type="ECO:0000313" key="11">
    <source>
        <dbReference type="Proteomes" id="UP000747110"/>
    </source>
</evidence>
<feature type="compositionally biased region" description="Low complexity" evidence="7">
    <location>
        <begin position="1682"/>
        <end position="1693"/>
    </location>
</feature>
<dbReference type="InterPro" id="IPR003035">
    <property type="entry name" value="RWP-RK_dom"/>
</dbReference>
<dbReference type="PROSITE" id="PS51519">
    <property type="entry name" value="RWP_RK"/>
    <property type="match status" value="1"/>
</dbReference>
<evidence type="ECO:0000256" key="6">
    <source>
        <dbReference type="ARBA" id="ARBA00023242"/>
    </source>
</evidence>
<keyword evidence="5" id="KW-0804">Transcription</keyword>
<dbReference type="EMBL" id="BNCQ01000013">
    <property type="protein sequence ID" value="GIM03251.1"/>
    <property type="molecule type" value="Genomic_DNA"/>
</dbReference>
<evidence type="ECO:0000256" key="3">
    <source>
        <dbReference type="ARBA" id="ARBA00023054"/>
    </source>
</evidence>
<feature type="region of interest" description="Disordered" evidence="7">
    <location>
        <begin position="656"/>
        <end position="697"/>
    </location>
</feature>
<protein>
    <recommendedName>
        <fullName evidence="8">RWP-RK domain-containing protein</fullName>
    </recommendedName>
</protein>
<evidence type="ECO:0000256" key="7">
    <source>
        <dbReference type="SAM" id="MobiDB-lite"/>
    </source>
</evidence>
<feature type="compositionally biased region" description="Polar residues" evidence="7">
    <location>
        <begin position="242"/>
        <end position="258"/>
    </location>
</feature>
<feature type="region of interest" description="Disordered" evidence="7">
    <location>
        <begin position="517"/>
        <end position="622"/>
    </location>
</feature>
<feature type="compositionally biased region" description="Low complexity" evidence="7">
    <location>
        <begin position="521"/>
        <end position="537"/>
    </location>
</feature>
<accession>A0A8J4FGH3</accession>
<dbReference type="EMBL" id="BNCP01000007">
    <property type="protein sequence ID" value="GIL75370.1"/>
    <property type="molecule type" value="Genomic_DNA"/>
</dbReference>
<keyword evidence="11" id="KW-1185">Reference proteome</keyword>
<dbReference type="Pfam" id="PF02042">
    <property type="entry name" value="RWP-RK"/>
    <property type="match status" value="1"/>
</dbReference>
<feature type="compositionally biased region" description="Basic and acidic residues" evidence="7">
    <location>
        <begin position="1353"/>
        <end position="1368"/>
    </location>
</feature>
<evidence type="ECO:0000259" key="8">
    <source>
        <dbReference type="PROSITE" id="PS51519"/>
    </source>
</evidence>
<gene>
    <name evidence="9" type="ORF">Vretifemale_5171</name>
    <name evidence="10" type="ORF">Vretimale_7944</name>
</gene>
<feature type="region of interest" description="Disordered" evidence="7">
    <location>
        <begin position="91"/>
        <end position="111"/>
    </location>
</feature>
<feature type="compositionally biased region" description="Low complexity" evidence="7">
    <location>
        <begin position="1606"/>
        <end position="1625"/>
    </location>
</feature>
<feature type="region of interest" description="Disordered" evidence="7">
    <location>
        <begin position="802"/>
        <end position="837"/>
    </location>
</feature>
<evidence type="ECO:0000313" key="10">
    <source>
        <dbReference type="EMBL" id="GIM03251.1"/>
    </source>
</evidence>
<feature type="region of interest" description="Disordered" evidence="7">
    <location>
        <begin position="1606"/>
        <end position="1726"/>
    </location>
</feature>
<evidence type="ECO:0000256" key="5">
    <source>
        <dbReference type="ARBA" id="ARBA00023163"/>
    </source>
</evidence>
<feature type="compositionally biased region" description="Low complexity" evidence="7">
    <location>
        <begin position="1426"/>
        <end position="1440"/>
    </location>
</feature>
<evidence type="ECO:0000256" key="1">
    <source>
        <dbReference type="ARBA" id="ARBA00004049"/>
    </source>
</evidence>
<dbReference type="OrthoDB" id="6270329at2759"/>